<sequence length="436" mass="47501">MKRDRDGRRPRVAICAAALFVLAVPMSLQAREVEQQAALAASSPTSMCIDKDDTAPATRIVACTVAIDAKTLKGRELATAHLNRGQAYRAVGDRDRAAADYGAAIKLFDEATSTASLDASQFLQRGIAHHALDDVDRALSDYDEAIRLDTGNALAHVDRGILIATRKADMRRAIGDFDRALALTPDNVDTLILRGNAYTSVGEHGRALADLDRAAALAPDNPRAFMVRGLVNARLGDMQRAFTDYNMALSLDPKYVDALVNRAAILSMRGNIDKAIADLDQALALKPDHALASYNRGYAHFARQDYQKAIADYTNAIKADGRMAWAYNNRCLARMVAGHDLAEALSDCDEALKLQPDNVQTRETRGFIFLKLGERDIALREYEAALRTDPDRPLALYGRGLVRVAKGDLKSGEADKAAARALMPGVERQFTTYGVK</sequence>
<feature type="repeat" description="TPR" evidence="3">
    <location>
        <begin position="78"/>
        <end position="111"/>
    </location>
</feature>
<dbReference type="PANTHER" id="PTHR44858">
    <property type="entry name" value="TETRATRICOPEPTIDE REPEAT PROTEIN 6"/>
    <property type="match status" value="1"/>
</dbReference>
<feature type="repeat" description="TPR" evidence="3">
    <location>
        <begin position="222"/>
        <end position="255"/>
    </location>
</feature>
<feature type="repeat" description="TPR" evidence="3">
    <location>
        <begin position="256"/>
        <end position="289"/>
    </location>
</feature>
<keyword evidence="6" id="KW-1185">Reference proteome</keyword>
<name>A0ABS8KY09_9HYPH</name>
<protein>
    <submittedName>
        <fullName evidence="5">Tetratricopeptide repeat protein</fullName>
    </submittedName>
</protein>
<dbReference type="Pfam" id="PF13432">
    <property type="entry name" value="TPR_16"/>
    <property type="match status" value="3"/>
</dbReference>
<accession>A0ABS8KY09</accession>
<feature type="repeat" description="TPR" evidence="3">
    <location>
        <begin position="359"/>
        <end position="392"/>
    </location>
</feature>
<dbReference type="SMART" id="SM00028">
    <property type="entry name" value="TPR"/>
    <property type="match status" value="9"/>
</dbReference>
<evidence type="ECO:0000256" key="2">
    <source>
        <dbReference type="ARBA" id="ARBA00022803"/>
    </source>
</evidence>
<evidence type="ECO:0000313" key="5">
    <source>
        <dbReference type="EMBL" id="MCC8430934.1"/>
    </source>
</evidence>
<dbReference type="SUPFAM" id="SSF48452">
    <property type="entry name" value="TPR-like"/>
    <property type="match status" value="2"/>
</dbReference>
<keyword evidence="2 3" id="KW-0802">TPR repeat</keyword>
<dbReference type="PROSITE" id="PS50005">
    <property type="entry name" value="TPR"/>
    <property type="match status" value="7"/>
</dbReference>
<evidence type="ECO:0000256" key="4">
    <source>
        <dbReference type="SAM" id="SignalP"/>
    </source>
</evidence>
<comment type="caution">
    <text evidence="5">The sequence shown here is derived from an EMBL/GenBank/DDBJ whole genome shotgun (WGS) entry which is preliminary data.</text>
</comment>
<dbReference type="Gene3D" id="1.25.40.10">
    <property type="entry name" value="Tetratricopeptide repeat domain"/>
    <property type="match status" value="4"/>
</dbReference>
<feature type="repeat" description="TPR" evidence="3">
    <location>
        <begin position="119"/>
        <end position="152"/>
    </location>
</feature>
<dbReference type="EMBL" id="JAJISD010000008">
    <property type="protein sequence ID" value="MCC8430934.1"/>
    <property type="molecule type" value="Genomic_DNA"/>
</dbReference>
<evidence type="ECO:0000313" key="6">
    <source>
        <dbReference type="Proteomes" id="UP001198862"/>
    </source>
</evidence>
<reference evidence="5 6" key="1">
    <citation type="submission" date="2021-11" db="EMBL/GenBank/DDBJ databases">
        <authorList>
            <person name="Lee D.-H."/>
            <person name="Kim S.-B."/>
        </authorList>
    </citation>
    <scope>NUCLEOTIDE SEQUENCE [LARGE SCALE GENOMIC DNA]</scope>
    <source>
        <strain evidence="5 6">KCTC 52223</strain>
    </source>
</reference>
<evidence type="ECO:0000256" key="1">
    <source>
        <dbReference type="ARBA" id="ARBA00022737"/>
    </source>
</evidence>
<dbReference type="Pfam" id="PF13371">
    <property type="entry name" value="TPR_9"/>
    <property type="match status" value="1"/>
</dbReference>
<evidence type="ECO:0000256" key="3">
    <source>
        <dbReference type="PROSITE-ProRule" id="PRU00339"/>
    </source>
</evidence>
<dbReference type="RefSeq" id="WP_230552091.1">
    <property type="nucleotide sequence ID" value="NZ_JAJISD010000008.1"/>
</dbReference>
<dbReference type="PANTHER" id="PTHR44858:SF1">
    <property type="entry name" value="UDP-N-ACETYLGLUCOSAMINE--PEPTIDE N-ACETYLGLUCOSAMINYLTRANSFERASE SPINDLY-RELATED"/>
    <property type="match status" value="1"/>
</dbReference>
<keyword evidence="4" id="KW-0732">Signal</keyword>
<keyword evidence="1" id="KW-0677">Repeat</keyword>
<dbReference type="InterPro" id="IPR011990">
    <property type="entry name" value="TPR-like_helical_dom_sf"/>
</dbReference>
<dbReference type="Proteomes" id="UP001198862">
    <property type="component" value="Unassembled WGS sequence"/>
</dbReference>
<feature type="repeat" description="TPR" evidence="3">
    <location>
        <begin position="188"/>
        <end position="221"/>
    </location>
</feature>
<feature type="chain" id="PRO_5046190416" evidence="4">
    <location>
        <begin position="31"/>
        <end position="436"/>
    </location>
</feature>
<feature type="repeat" description="TPR" evidence="3">
    <location>
        <begin position="290"/>
        <end position="323"/>
    </location>
</feature>
<dbReference type="InterPro" id="IPR019734">
    <property type="entry name" value="TPR_rpt"/>
</dbReference>
<gene>
    <name evidence="5" type="ORF">LJ725_18325</name>
</gene>
<feature type="signal peptide" evidence="4">
    <location>
        <begin position="1"/>
        <end position="30"/>
    </location>
</feature>
<organism evidence="5 6">
    <name type="scientific">Reyranella aquatilis</name>
    <dbReference type="NCBI Taxonomy" id="2035356"/>
    <lineage>
        <taxon>Bacteria</taxon>
        <taxon>Pseudomonadati</taxon>
        <taxon>Pseudomonadota</taxon>
        <taxon>Alphaproteobacteria</taxon>
        <taxon>Hyphomicrobiales</taxon>
        <taxon>Reyranellaceae</taxon>
        <taxon>Reyranella</taxon>
    </lineage>
</organism>
<dbReference type="InterPro" id="IPR050498">
    <property type="entry name" value="Ycf3"/>
</dbReference>
<proteinExistence type="predicted"/>